<keyword evidence="8" id="KW-0547">Nucleotide-binding</keyword>
<dbReference type="KEGG" id="lbi:LEPBI_I1548"/>
<dbReference type="InterPro" id="IPR000700">
    <property type="entry name" value="PAS-assoc_C"/>
</dbReference>
<dbReference type="InterPro" id="IPR000014">
    <property type="entry name" value="PAS"/>
</dbReference>
<dbReference type="EMBL" id="CP000786">
    <property type="protein sequence ID" value="ABZ97655.1"/>
    <property type="molecule type" value="Genomic_DNA"/>
</dbReference>
<dbReference type="InterPro" id="IPR036097">
    <property type="entry name" value="HisK_dim/P_sf"/>
</dbReference>
<dbReference type="AlphaFoldDB" id="B0SQJ7"/>
<dbReference type="CDD" id="cd16922">
    <property type="entry name" value="HATPase_EvgS-ArcB-TorS-like"/>
    <property type="match status" value="1"/>
</dbReference>
<evidence type="ECO:0000256" key="8">
    <source>
        <dbReference type="ARBA" id="ARBA00022741"/>
    </source>
</evidence>
<feature type="modified residue" description="4-aspartylphosphate" evidence="16">
    <location>
        <position position="884"/>
    </location>
</feature>
<dbReference type="CDD" id="cd17546">
    <property type="entry name" value="REC_hyHK_CKI1_RcsC-like"/>
    <property type="match status" value="1"/>
</dbReference>
<keyword evidence="9 24" id="KW-0418">Kinase</keyword>
<keyword evidence="10" id="KW-0067">ATP-binding</keyword>
<name>B0SQJ7_LEPBP</name>
<evidence type="ECO:0000256" key="13">
    <source>
        <dbReference type="ARBA" id="ARBA00023136"/>
    </source>
</evidence>
<dbReference type="PROSITE" id="PS50110">
    <property type="entry name" value="RESPONSE_REGULATORY"/>
    <property type="match status" value="1"/>
</dbReference>
<evidence type="ECO:0000256" key="10">
    <source>
        <dbReference type="ARBA" id="ARBA00022840"/>
    </source>
</evidence>
<dbReference type="GO" id="GO:0000155">
    <property type="term" value="F:phosphorelay sensor kinase activity"/>
    <property type="evidence" value="ECO:0007669"/>
    <property type="project" value="InterPro"/>
</dbReference>
<keyword evidence="6" id="KW-0808">Transferase</keyword>
<feature type="domain" description="Response regulatory" evidence="20">
    <location>
        <begin position="835"/>
        <end position="954"/>
    </location>
</feature>
<dbReference type="Pfam" id="PF00072">
    <property type="entry name" value="Response_reg"/>
    <property type="match status" value="1"/>
</dbReference>
<evidence type="ECO:0000256" key="11">
    <source>
        <dbReference type="ARBA" id="ARBA00022989"/>
    </source>
</evidence>
<dbReference type="CDD" id="cd00130">
    <property type="entry name" value="PAS"/>
    <property type="match status" value="2"/>
</dbReference>
<evidence type="ECO:0000256" key="3">
    <source>
        <dbReference type="ARBA" id="ARBA00012438"/>
    </source>
</evidence>
<evidence type="ECO:0000259" key="20">
    <source>
        <dbReference type="PROSITE" id="PS50110"/>
    </source>
</evidence>
<dbReference type="Pfam" id="PF00512">
    <property type="entry name" value="HisKA"/>
    <property type="match status" value="1"/>
</dbReference>
<dbReference type="SMART" id="SM00388">
    <property type="entry name" value="HisKA"/>
    <property type="match status" value="1"/>
</dbReference>
<dbReference type="SUPFAM" id="SSF52172">
    <property type="entry name" value="CheY-like"/>
    <property type="match status" value="1"/>
</dbReference>
<dbReference type="InterPro" id="IPR003661">
    <property type="entry name" value="HisK_dim/P_dom"/>
</dbReference>
<dbReference type="EC" id="2.7.13.3" evidence="3"/>
<feature type="region of interest" description="Disordered" evidence="18">
    <location>
        <begin position="956"/>
        <end position="982"/>
    </location>
</feature>
<protein>
    <recommendedName>
        <fullName evidence="15">Sensor protein FixL</fullName>
        <ecNumber evidence="3">2.7.13.3</ecNumber>
    </recommendedName>
</protein>
<feature type="transmembrane region" description="Helical" evidence="17">
    <location>
        <begin position="178"/>
        <end position="199"/>
    </location>
</feature>
<evidence type="ECO:0000259" key="19">
    <source>
        <dbReference type="PROSITE" id="PS50109"/>
    </source>
</evidence>
<evidence type="ECO:0000256" key="5">
    <source>
        <dbReference type="ARBA" id="ARBA00022553"/>
    </source>
</evidence>
<evidence type="ECO:0000256" key="7">
    <source>
        <dbReference type="ARBA" id="ARBA00022692"/>
    </source>
</evidence>
<evidence type="ECO:0000313" key="25">
    <source>
        <dbReference type="Proteomes" id="UP000001847"/>
    </source>
</evidence>
<evidence type="ECO:0000256" key="17">
    <source>
        <dbReference type="PROSITE-ProRule" id="PRU00244"/>
    </source>
</evidence>
<dbReference type="Gene3D" id="3.30.450.20">
    <property type="entry name" value="PAS domain"/>
    <property type="match status" value="2"/>
</dbReference>
<dbReference type="PROSITE" id="PS50112">
    <property type="entry name" value="PAS"/>
    <property type="match status" value="2"/>
</dbReference>
<keyword evidence="12" id="KW-0902">Two-component regulatory system</keyword>
<dbReference type="OrthoDB" id="6192248at2"/>
<dbReference type="SMART" id="SM00387">
    <property type="entry name" value="HATPase_c"/>
    <property type="match status" value="1"/>
</dbReference>
<evidence type="ECO:0000256" key="4">
    <source>
        <dbReference type="ARBA" id="ARBA00022475"/>
    </source>
</evidence>
<dbReference type="STRING" id="456481.LEPBI_I1548"/>
<feature type="domain" description="PAS" evidence="21">
    <location>
        <begin position="451"/>
        <end position="527"/>
    </location>
</feature>
<dbReference type="PROSITE" id="PS50113">
    <property type="entry name" value="PAC"/>
    <property type="match status" value="1"/>
</dbReference>
<dbReference type="Pfam" id="PF03707">
    <property type="entry name" value="MHYT"/>
    <property type="match status" value="2"/>
</dbReference>
<dbReference type="Pfam" id="PF08447">
    <property type="entry name" value="PAS_3"/>
    <property type="match status" value="1"/>
</dbReference>
<dbReference type="InterPro" id="IPR035965">
    <property type="entry name" value="PAS-like_dom_sf"/>
</dbReference>
<evidence type="ECO:0000259" key="21">
    <source>
        <dbReference type="PROSITE" id="PS50112"/>
    </source>
</evidence>
<dbReference type="FunFam" id="3.30.565.10:FF:000010">
    <property type="entry name" value="Sensor histidine kinase RcsC"/>
    <property type="match status" value="1"/>
</dbReference>
<evidence type="ECO:0000256" key="6">
    <source>
        <dbReference type="ARBA" id="ARBA00022679"/>
    </source>
</evidence>
<feature type="transmembrane region" description="Helical" evidence="17">
    <location>
        <begin position="211"/>
        <end position="232"/>
    </location>
</feature>
<evidence type="ECO:0000256" key="9">
    <source>
        <dbReference type="ARBA" id="ARBA00022777"/>
    </source>
</evidence>
<comment type="function">
    <text evidence="14">Putative oxygen sensor; modulates the activity of FixJ, a transcriptional activator of nitrogen fixation fixK gene. FixL probably acts as a kinase that phosphorylates FixJ.</text>
</comment>
<dbReference type="InterPro" id="IPR001610">
    <property type="entry name" value="PAC"/>
</dbReference>
<dbReference type="Proteomes" id="UP000001847">
    <property type="component" value="Chromosome I"/>
</dbReference>
<dbReference type="SMART" id="SM00091">
    <property type="entry name" value="PAS"/>
    <property type="match status" value="2"/>
</dbReference>
<dbReference type="Gene3D" id="3.30.565.10">
    <property type="entry name" value="Histidine kinase-like ATPase, C-terminal domain"/>
    <property type="match status" value="1"/>
</dbReference>
<dbReference type="SUPFAM" id="SSF47384">
    <property type="entry name" value="Homodimeric domain of signal transducing histidine kinase"/>
    <property type="match status" value="1"/>
</dbReference>
<dbReference type="SUPFAM" id="SSF55785">
    <property type="entry name" value="PYP-like sensor domain (PAS domain)"/>
    <property type="match status" value="2"/>
</dbReference>
<dbReference type="SMART" id="SM00086">
    <property type="entry name" value="PAC"/>
    <property type="match status" value="2"/>
</dbReference>
<dbReference type="HOGENOM" id="CLU_000445_114_35_12"/>
<comment type="catalytic activity">
    <reaction evidence="1">
        <text>ATP + protein L-histidine = ADP + protein N-phospho-L-histidine.</text>
        <dbReference type="EC" id="2.7.13.3"/>
    </reaction>
</comment>
<feature type="domain" description="MHYT" evidence="23">
    <location>
        <begin position="76"/>
        <end position="272"/>
    </location>
</feature>
<dbReference type="GO" id="GO:0005886">
    <property type="term" value="C:plasma membrane"/>
    <property type="evidence" value="ECO:0007669"/>
    <property type="project" value="UniProtKB-SubCell"/>
</dbReference>
<dbReference type="Pfam" id="PF00989">
    <property type="entry name" value="PAS"/>
    <property type="match status" value="1"/>
</dbReference>
<dbReference type="InterPro" id="IPR003594">
    <property type="entry name" value="HATPase_dom"/>
</dbReference>
<sequence>MNAKSSQIEYIRESTKGIEFVFGSVSLLPFQKFRSFEYRTGFFDFPENHSHTNMMELLESFFILEPSGVYFVTGTYKTSFVVLSIFISILASWISLYLLYRFSEVQNHLSRLAILFTASLSLGGAVWSMHFIGMISFELCTFVSYDKTITSLSILPSFIASFFALKTLSKKKITKFELVSVGILVGVGIGSMHYMGMSAMVMKPKLKYDPFLFLISLFVAITLSILSLYLQFRLKNSQLKLRSIYLTLISGIVMGSAISGMYYTGMAAARFVIPIGTEIDNTTNDQVFLAFFVGFGSLFVIGSAVVTIAFISYKDLFQNLQKSESRLRAIIETAADAIVMIDTRGIIQEFNVTAERMFGWTAKEIIGKNVKILMPSPFREEHDGYLSNYLTTGEAKIIGIGRETIALRKDGTTFPIRLAIGHTKLPQNDIFVGLISDISERILIEHALKDNEEQLRSFIQNIPGVVYRCLIDEYWSSVFLSDAIFQISGYPSKDFLEPNRIRNFSDIIHPDDREHVSNIIQNAIDTSDTFVLNYRIVHKNGEIRWVLEYGGPVYDENNEVKFLDGVILDNTDRRMIEEALIESKEKAEMASITKSTFLANMSHEIRTPMNAIIGFTEVLLSDPNPNQNKKHLETIRNSAKSLLRLLNDVLNSAKLDRGALELESVDFSLISLVDQVSSTFIMEAKRKGLEFLTHYSNELEDYYRGDSLRIRQILTNLIGNAIKFTKQGKIELFITPHKGQVLFHIQDTGIGIAEDRMEKIFEPFTQADVSMSRKFGGTGLGTTISKQLVELMGGKIWLESKLGVGTNFYFSLPLPKGHFETLIQEKVLLPLPKLEILIVDDVKQNVELIQILMESNGHKVNIARNGLEAFHLFQDNQFDLVLMDIQMPEMDGLEATRQIRSFEIQNNRTQTPIIALSASVFEEDKQQAKLAGMDGFLSKPIDVDELNQEISKWIQQTKNSSEKDSTQSFAPNSHTPDSVSDPVKFSPLPIDWERGEKIYGSRFQYQKVLKDYLEEQISTIRNLPDLFLSKDQTKEFFHKWKGVVSNLGLYSVVQILKDWEQNSTESLLARPMLTQISEEFQSLLLTISKIETMDSENSHSIVLQPNEIKREQFESSQQFEPKPLDKQEQTIAIELVDTLVESFQKGNLNQNVWNQLEKLLFQTVYQLELDSVSKSIEQFDFENSILLLENLEQKMREHSNDSKHKT</sequence>
<keyword evidence="4" id="KW-1003">Cell membrane</keyword>
<evidence type="ECO:0000313" key="24">
    <source>
        <dbReference type="EMBL" id="ABZ97655.1"/>
    </source>
</evidence>
<dbReference type="PRINTS" id="PR00344">
    <property type="entry name" value="BCTRLSENSOR"/>
</dbReference>
<evidence type="ECO:0000256" key="12">
    <source>
        <dbReference type="ARBA" id="ARBA00023012"/>
    </source>
</evidence>
<comment type="subcellular location">
    <subcellularLocation>
        <location evidence="2">Cell membrane</location>
        <topology evidence="2">Multi-pass membrane protein</topology>
    </subcellularLocation>
</comment>
<dbReference type="Gene3D" id="3.40.50.2300">
    <property type="match status" value="1"/>
</dbReference>
<feature type="domain" description="Histidine kinase" evidence="19">
    <location>
        <begin position="600"/>
        <end position="816"/>
    </location>
</feature>
<dbReference type="SMART" id="SM00448">
    <property type="entry name" value="REC"/>
    <property type="match status" value="1"/>
</dbReference>
<dbReference type="PANTHER" id="PTHR45339">
    <property type="entry name" value="HYBRID SIGNAL TRANSDUCTION HISTIDINE KINASE J"/>
    <property type="match status" value="1"/>
</dbReference>
<dbReference type="CDD" id="cd00082">
    <property type="entry name" value="HisKA"/>
    <property type="match status" value="1"/>
</dbReference>
<dbReference type="PROSITE" id="PS50109">
    <property type="entry name" value="HIS_KIN"/>
    <property type="match status" value="1"/>
</dbReference>
<evidence type="ECO:0000256" key="2">
    <source>
        <dbReference type="ARBA" id="ARBA00004651"/>
    </source>
</evidence>
<dbReference type="Pfam" id="PF02518">
    <property type="entry name" value="HATPase_c"/>
    <property type="match status" value="1"/>
</dbReference>
<evidence type="ECO:0000259" key="23">
    <source>
        <dbReference type="PROSITE" id="PS50924"/>
    </source>
</evidence>
<reference evidence="24 25" key="1">
    <citation type="journal article" date="2008" name="PLoS ONE">
        <title>Genome sequence of the saprophyte Leptospira biflexa provides insights into the evolution of Leptospira and the pathogenesis of leptospirosis.</title>
        <authorList>
            <person name="Picardeau M."/>
            <person name="Bulach D.M."/>
            <person name="Bouchier C."/>
            <person name="Zuerner R.L."/>
            <person name="Zidane N."/>
            <person name="Wilson P.J."/>
            <person name="Creno S."/>
            <person name="Kuczek E.S."/>
            <person name="Bommezzadri S."/>
            <person name="Davis J.C."/>
            <person name="McGrath A."/>
            <person name="Johnson M.J."/>
            <person name="Boursaux-Eude C."/>
            <person name="Seemann T."/>
            <person name="Rouy Z."/>
            <person name="Coppel R.L."/>
            <person name="Rood J.I."/>
            <person name="Lajus A."/>
            <person name="Davies J.K."/>
            <person name="Medigue C."/>
            <person name="Adler B."/>
        </authorList>
    </citation>
    <scope>NUCLEOTIDE SEQUENCE [LARGE SCALE GENOMIC DNA]</scope>
    <source>
        <strain evidence="25">Patoc 1 / ATCC 23582 / Paris</strain>
    </source>
</reference>
<evidence type="ECO:0000256" key="14">
    <source>
        <dbReference type="ARBA" id="ARBA00059827"/>
    </source>
</evidence>
<dbReference type="InterPro" id="IPR013767">
    <property type="entry name" value="PAS_fold"/>
</dbReference>
<dbReference type="SUPFAM" id="SSF47226">
    <property type="entry name" value="Histidine-containing phosphotransfer domain, HPT domain"/>
    <property type="match status" value="1"/>
</dbReference>
<evidence type="ECO:0000256" key="16">
    <source>
        <dbReference type="PROSITE-ProRule" id="PRU00169"/>
    </source>
</evidence>
<dbReference type="InterPro" id="IPR005330">
    <property type="entry name" value="MHYT_dom"/>
</dbReference>
<organism evidence="24 25">
    <name type="scientific">Leptospira biflexa serovar Patoc (strain Patoc 1 / ATCC 23582 / Paris)</name>
    <dbReference type="NCBI Taxonomy" id="456481"/>
    <lineage>
        <taxon>Bacteria</taxon>
        <taxon>Pseudomonadati</taxon>
        <taxon>Spirochaetota</taxon>
        <taxon>Spirochaetia</taxon>
        <taxon>Leptospirales</taxon>
        <taxon>Leptospiraceae</taxon>
        <taxon>Leptospira</taxon>
    </lineage>
</organism>
<dbReference type="NCBIfam" id="TIGR00229">
    <property type="entry name" value="sensory_box"/>
    <property type="match status" value="2"/>
</dbReference>
<keyword evidence="13 17" id="KW-0472">Membrane</keyword>
<evidence type="ECO:0000259" key="22">
    <source>
        <dbReference type="PROSITE" id="PS50113"/>
    </source>
</evidence>
<dbReference type="InterPro" id="IPR036890">
    <property type="entry name" value="HATPase_C_sf"/>
</dbReference>
<evidence type="ECO:0000256" key="15">
    <source>
        <dbReference type="ARBA" id="ARBA00070616"/>
    </source>
</evidence>
<evidence type="ECO:0000256" key="1">
    <source>
        <dbReference type="ARBA" id="ARBA00000085"/>
    </source>
</evidence>
<dbReference type="InterPro" id="IPR001789">
    <property type="entry name" value="Sig_transdc_resp-reg_receiver"/>
</dbReference>
<feature type="domain" description="PAS" evidence="21">
    <location>
        <begin position="323"/>
        <end position="393"/>
    </location>
</feature>
<feature type="transmembrane region" description="Helical" evidence="17">
    <location>
        <begin position="80"/>
        <end position="100"/>
    </location>
</feature>
<dbReference type="InterPro" id="IPR004358">
    <property type="entry name" value="Sig_transdc_His_kin-like_C"/>
</dbReference>
<dbReference type="PANTHER" id="PTHR45339:SF1">
    <property type="entry name" value="HYBRID SIGNAL TRANSDUCTION HISTIDINE KINASE J"/>
    <property type="match status" value="1"/>
</dbReference>
<feature type="transmembrane region" description="Helical" evidence="17">
    <location>
        <begin position="288"/>
        <end position="313"/>
    </location>
</feature>
<dbReference type="GO" id="GO:0006355">
    <property type="term" value="P:regulation of DNA-templated transcription"/>
    <property type="evidence" value="ECO:0007669"/>
    <property type="project" value="InterPro"/>
</dbReference>
<evidence type="ECO:0000256" key="18">
    <source>
        <dbReference type="SAM" id="MobiDB-lite"/>
    </source>
</evidence>
<keyword evidence="11 17" id="KW-1133">Transmembrane helix</keyword>
<dbReference type="InterPro" id="IPR036641">
    <property type="entry name" value="HPT_dom_sf"/>
</dbReference>
<keyword evidence="7 17" id="KW-0812">Transmembrane</keyword>
<gene>
    <name evidence="24" type="ordered locus">LEPBI_I1548</name>
</gene>
<keyword evidence="5 16" id="KW-0597">Phosphoprotein</keyword>
<dbReference type="SUPFAM" id="SSF55874">
    <property type="entry name" value="ATPase domain of HSP90 chaperone/DNA topoisomerase II/histidine kinase"/>
    <property type="match status" value="1"/>
</dbReference>
<proteinExistence type="predicted"/>
<feature type="domain" description="PAC" evidence="22">
    <location>
        <begin position="530"/>
        <end position="582"/>
    </location>
</feature>
<dbReference type="FunFam" id="3.30.450.20:FF:000060">
    <property type="entry name" value="Sensor protein FixL"/>
    <property type="match status" value="1"/>
</dbReference>
<dbReference type="InterPro" id="IPR011006">
    <property type="entry name" value="CheY-like_superfamily"/>
</dbReference>
<dbReference type="Gene3D" id="1.10.287.130">
    <property type="match status" value="1"/>
</dbReference>
<feature type="transmembrane region" description="Helical" evidence="17">
    <location>
        <begin position="149"/>
        <end position="166"/>
    </location>
</feature>
<keyword evidence="25" id="KW-1185">Reference proteome</keyword>
<feature type="transmembrane region" description="Helical" evidence="17">
    <location>
        <begin position="112"/>
        <end position="137"/>
    </location>
</feature>
<dbReference type="InterPro" id="IPR005467">
    <property type="entry name" value="His_kinase_dom"/>
</dbReference>
<feature type="compositionally biased region" description="Polar residues" evidence="18">
    <location>
        <begin position="966"/>
        <end position="978"/>
    </location>
</feature>
<dbReference type="InterPro" id="IPR013655">
    <property type="entry name" value="PAS_fold_3"/>
</dbReference>
<dbReference type="GO" id="GO:0005524">
    <property type="term" value="F:ATP binding"/>
    <property type="evidence" value="ECO:0007669"/>
    <property type="project" value="UniProtKB-KW"/>
</dbReference>
<dbReference type="BioCyc" id="LBIF456481:LEPBI_RS07625-MONOMER"/>
<accession>B0SQJ7</accession>
<dbReference type="PROSITE" id="PS50924">
    <property type="entry name" value="MHYT"/>
    <property type="match status" value="1"/>
</dbReference>